<dbReference type="UniPathway" id="UPA00074">
    <property type="reaction ID" value="UER00128"/>
</dbReference>
<feature type="active site" description="Proton acceptor" evidence="8">
    <location>
        <position position="106"/>
    </location>
</feature>
<accession>B3ECJ7</accession>
<dbReference type="InterPro" id="IPR036676">
    <property type="entry name" value="PurM-like_C_sf"/>
</dbReference>
<dbReference type="InterPro" id="IPR010074">
    <property type="entry name" value="PRibForGlyAmidine_synth_PurL"/>
</dbReference>
<feature type="active site" evidence="8">
    <location>
        <position position="59"/>
    </location>
</feature>
<feature type="domain" description="PurM-like N-terminal" evidence="9">
    <location>
        <begin position="86"/>
        <end position="200"/>
    </location>
</feature>
<dbReference type="eggNOG" id="COG0046">
    <property type="taxonomic scope" value="Bacteria"/>
</dbReference>
<feature type="binding site" evidence="8">
    <location>
        <position position="104"/>
    </location>
    <ligand>
        <name>Mg(2+)</name>
        <dbReference type="ChEBI" id="CHEBI:18420"/>
        <label>1</label>
    </ligand>
</feature>
<evidence type="ECO:0000256" key="6">
    <source>
        <dbReference type="ARBA" id="ARBA00022840"/>
    </source>
</evidence>
<comment type="caution">
    <text evidence="8">Lacks conserved residue(s) required for the propagation of feature annotation.</text>
</comment>
<dbReference type="InterPro" id="IPR041609">
    <property type="entry name" value="PurL_linker"/>
</dbReference>
<protein>
    <recommendedName>
        <fullName evidence="8">Phosphoribosylformylglycinamidine synthase subunit PurL</fullName>
        <shortName evidence="8">FGAM synthase</shortName>
        <ecNumber evidence="8">6.3.5.3</ecNumber>
    </recommendedName>
    <alternativeName>
        <fullName evidence="8">Formylglycinamide ribonucleotide amidotransferase subunit II</fullName>
        <shortName evidence="8">FGAR amidotransferase II</shortName>
        <shortName evidence="8">FGAR-AT II</shortName>
    </alternativeName>
    <alternativeName>
        <fullName evidence="8">Glutamine amidotransferase PurL</fullName>
    </alternativeName>
    <alternativeName>
        <fullName evidence="8">Phosphoribosylformylglycinamidine synthase subunit II</fullName>
    </alternativeName>
</protein>
<evidence type="ECO:0000256" key="2">
    <source>
        <dbReference type="ARBA" id="ARBA00022598"/>
    </source>
</evidence>
<dbReference type="GO" id="GO:0006189">
    <property type="term" value="P:'de novo' IMP biosynthetic process"/>
    <property type="evidence" value="ECO:0007669"/>
    <property type="project" value="UniProtKB-UniRule"/>
</dbReference>
<dbReference type="HAMAP" id="MF_00420">
    <property type="entry name" value="PurL_2"/>
    <property type="match status" value="1"/>
</dbReference>
<dbReference type="InterPro" id="IPR010918">
    <property type="entry name" value="PurM-like_C_dom"/>
</dbReference>
<feature type="binding site" evidence="8">
    <location>
        <begin position="105"/>
        <end position="108"/>
    </location>
    <ligand>
        <name>substrate</name>
    </ligand>
</feature>
<dbReference type="GO" id="GO:0005737">
    <property type="term" value="C:cytoplasm"/>
    <property type="evidence" value="ECO:0007669"/>
    <property type="project" value="UniProtKB-SubCell"/>
</dbReference>
<evidence type="ECO:0000256" key="5">
    <source>
        <dbReference type="ARBA" id="ARBA00022755"/>
    </source>
</evidence>
<dbReference type="InterPro" id="IPR016188">
    <property type="entry name" value="PurM-like_N"/>
</dbReference>
<evidence type="ECO:0000313" key="13">
    <source>
        <dbReference type="Proteomes" id="UP000008841"/>
    </source>
</evidence>
<comment type="function">
    <text evidence="8">Part of the phosphoribosylformylglycinamidine synthase complex involved in the purines biosynthetic pathway. Catalyzes the ATP-dependent conversion of formylglycinamide ribonucleotide (FGAR) and glutamine to yield formylglycinamidine ribonucleotide (FGAM) and glutamate. The FGAM synthase complex is composed of three subunits. PurQ produces an ammonia molecule by converting glutamine to glutamate. PurL transfers the ammonia molecule to FGAR to form FGAM in an ATP-dependent manner. PurS interacts with PurQ and PurL and is thought to assist in the transfer of the ammonia molecule from PurQ to PurL.</text>
</comment>
<keyword evidence="1 8" id="KW-0963">Cytoplasm</keyword>
<dbReference type="KEGG" id="cli:Clim_1205"/>
<organism evidence="12 13">
    <name type="scientific">Chlorobium limicola (strain DSM 245 / NBRC 103803 / 6330)</name>
    <dbReference type="NCBI Taxonomy" id="290315"/>
    <lineage>
        <taxon>Bacteria</taxon>
        <taxon>Pseudomonadati</taxon>
        <taxon>Chlorobiota</taxon>
        <taxon>Chlorobiia</taxon>
        <taxon>Chlorobiales</taxon>
        <taxon>Chlorobiaceae</taxon>
        <taxon>Chlorobium/Pelodictyon group</taxon>
        <taxon>Chlorobium</taxon>
    </lineage>
</organism>
<feature type="domain" description="PurM-like N-terminal" evidence="9">
    <location>
        <begin position="456"/>
        <end position="577"/>
    </location>
</feature>
<dbReference type="HOGENOM" id="CLU_003100_0_1_10"/>
<evidence type="ECO:0000256" key="7">
    <source>
        <dbReference type="ARBA" id="ARBA00022842"/>
    </source>
</evidence>
<evidence type="ECO:0000256" key="8">
    <source>
        <dbReference type="HAMAP-Rule" id="MF_00420"/>
    </source>
</evidence>
<dbReference type="PANTHER" id="PTHR43555:SF1">
    <property type="entry name" value="PHOSPHORIBOSYLFORMYLGLYCINAMIDINE SYNTHASE SUBUNIT PURL"/>
    <property type="match status" value="1"/>
</dbReference>
<dbReference type="CDD" id="cd02203">
    <property type="entry name" value="PurL_repeat1"/>
    <property type="match status" value="1"/>
</dbReference>
<feature type="binding site" evidence="8">
    <location>
        <position position="102"/>
    </location>
    <ligand>
        <name>ATP</name>
        <dbReference type="ChEBI" id="CHEBI:30616"/>
    </ligand>
</feature>
<feature type="domain" description="Phosphoribosylformylglycinamidine synthase linker" evidence="11">
    <location>
        <begin position="21"/>
        <end position="63"/>
    </location>
</feature>
<dbReference type="SUPFAM" id="SSF55326">
    <property type="entry name" value="PurM N-terminal domain-like"/>
    <property type="match status" value="2"/>
</dbReference>
<feature type="binding site" evidence="8">
    <location>
        <position position="251"/>
    </location>
    <ligand>
        <name>substrate</name>
    </ligand>
</feature>
<dbReference type="GO" id="GO:0005524">
    <property type="term" value="F:ATP binding"/>
    <property type="evidence" value="ECO:0007669"/>
    <property type="project" value="UniProtKB-UniRule"/>
</dbReference>
<dbReference type="PIRSF" id="PIRSF001587">
    <property type="entry name" value="FGAM_synthase_II"/>
    <property type="match status" value="1"/>
</dbReference>
<reference evidence="12 13" key="1">
    <citation type="submission" date="2008-05" db="EMBL/GenBank/DDBJ databases">
        <title>Complete sequence of Chlorobium limicola DSM 245.</title>
        <authorList>
            <consortium name="US DOE Joint Genome Institute"/>
            <person name="Lucas S."/>
            <person name="Copeland A."/>
            <person name="Lapidus A."/>
            <person name="Glavina del Rio T."/>
            <person name="Dalin E."/>
            <person name="Tice H."/>
            <person name="Bruce D."/>
            <person name="Goodwin L."/>
            <person name="Pitluck S."/>
            <person name="Schmutz J."/>
            <person name="Larimer F."/>
            <person name="Land M."/>
            <person name="Hauser L."/>
            <person name="Kyrpides N."/>
            <person name="Ovchinnikova G."/>
            <person name="Zhao F."/>
            <person name="Li T."/>
            <person name="Liu Z."/>
            <person name="Overmann J."/>
            <person name="Bryant D.A."/>
            <person name="Richardson P."/>
        </authorList>
    </citation>
    <scope>NUCLEOTIDE SEQUENCE [LARGE SCALE GENOMIC DNA]</scope>
    <source>
        <strain evidence="13">DSM 245 / NBRC 103803 / 6330</strain>
    </source>
</reference>
<keyword evidence="3 8" id="KW-0479">Metal-binding</keyword>
<dbReference type="PANTHER" id="PTHR43555">
    <property type="entry name" value="PHOSPHORIBOSYLFORMYLGLYCINAMIDINE SYNTHASE SUBUNIT PURL"/>
    <property type="match status" value="1"/>
</dbReference>
<dbReference type="AlphaFoldDB" id="B3ECJ7"/>
<dbReference type="Gene3D" id="3.30.1330.10">
    <property type="entry name" value="PurM-like, N-terminal domain"/>
    <property type="match status" value="2"/>
</dbReference>
<feature type="binding site" evidence="8">
    <location>
        <begin position="328"/>
        <end position="330"/>
    </location>
    <ligand>
        <name>substrate</name>
    </ligand>
</feature>
<dbReference type="Pfam" id="PF02769">
    <property type="entry name" value="AIRS_C"/>
    <property type="match status" value="2"/>
</dbReference>
<evidence type="ECO:0000259" key="11">
    <source>
        <dbReference type="Pfam" id="PF18072"/>
    </source>
</evidence>
<feature type="binding site" evidence="8">
    <location>
        <position position="549"/>
    </location>
    <ligand>
        <name>ATP</name>
        <dbReference type="ChEBI" id="CHEBI:30616"/>
    </ligand>
</feature>
<dbReference type="CDD" id="cd02204">
    <property type="entry name" value="PurL_repeat2"/>
    <property type="match status" value="1"/>
</dbReference>
<comment type="subunit">
    <text evidence="8">Monomer. Part of the FGAM synthase complex composed of 1 PurL, 1 PurQ and 2 PurS subunits.</text>
</comment>
<evidence type="ECO:0000259" key="10">
    <source>
        <dbReference type="Pfam" id="PF02769"/>
    </source>
</evidence>
<comment type="pathway">
    <text evidence="8">Purine metabolism; IMP biosynthesis via de novo pathway; 5-amino-1-(5-phospho-D-ribosyl)imidazole from N(2)-formyl-N(1)-(5-phospho-D-ribosyl)glycinamide: step 1/2.</text>
</comment>
<keyword evidence="2 8" id="KW-0436">Ligase</keyword>
<feature type="binding site" evidence="8">
    <location>
        <position position="279"/>
    </location>
    <ligand>
        <name>Mg(2+)</name>
        <dbReference type="ChEBI" id="CHEBI:18420"/>
        <label>2</label>
    </ligand>
</feature>
<feature type="binding site" evidence="8">
    <location>
        <position position="512"/>
    </location>
    <ligand>
        <name>ATP</name>
        <dbReference type="ChEBI" id="CHEBI:30616"/>
    </ligand>
</feature>
<feature type="binding site" evidence="8">
    <location>
        <position position="127"/>
    </location>
    <ligand>
        <name>substrate</name>
    </ligand>
</feature>
<evidence type="ECO:0000256" key="4">
    <source>
        <dbReference type="ARBA" id="ARBA00022741"/>
    </source>
</evidence>
<evidence type="ECO:0000256" key="3">
    <source>
        <dbReference type="ARBA" id="ARBA00022723"/>
    </source>
</evidence>
<dbReference type="SUPFAM" id="SSF56042">
    <property type="entry name" value="PurM C-terminal domain-like"/>
    <property type="match status" value="2"/>
</dbReference>
<dbReference type="NCBIfam" id="NF002290">
    <property type="entry name" value="PRK01213.1"/>
    <property type="match status" value="1"/>
</dbReference>
<keyword evidence="6 8" id="KW-0067">ATP-binding</keyword>
<gene>
    <name evidence="8" type="primary">purL</name>
    <name evidence="12" type="ordered locus">Clim_1205</name>
</gene>
<proteinExistence type="inferred from homology"/>
<evidence type="ECO:0000313" key="12">
    <source>
        <dbReference type="EMBL" id="ACD90272.1"/>
    </source>
</evidence>
<dbReference type="GO" id="GO:0000287">
    <property type="term" value="F:magnesium ion binding"/>
    <property type="evidence" value="ECO:0007669"/>
    <property type="project" value="UniProtKB-UniRule"/>
</dbReference>
<keyword evidence="5 8" id="KW-0658">Purine biosynthesis</keyword>
<dbReference type="Pfam" id="PF00586">
    <property type="entry name" value="AIRS"/>
    <property type="match status" value="2"/>
</dbReference>
<sequence>MTITQRSTFPMKLTEPEVALQLALEHGLNTEEYQKILDILKRTPTFTELGIFSVMWSEHCSYKNSIAVLKTLPRDGGALLTGAGEENAGLVDIGDNLAVAFKIESHNHPSAVEPYQGAATGVGGIHRDIFTMGARPVASLNSLRFGSPKDPRVRYLVDGVVRGIGDYGNSFGVPTVGGEIYFEECYTGNPLVNAMSVGIVEHHKTVSATAKGEGNPVLIVGSSTGRDGIHGATFASEDLSEASEDKRPSVQVGDPFAEKLLLEATLEAIATGYVVGLQDMGAAGLTSSTSEMSARGIEKTGRGGIDIDLDLVPAREEGMSAYEIMLSESQERMLIVAEKGFEERIIEVYRKWDVQAVVIGTVTSDNQIRIRQHGRIVAEIPAESLVLGGGAPVYIRDAVEKKPATPVARLIGDKHLDLHALSLALLSRPSIASKQWVYRQYDSMVQTNTITPTGTSDAAVIRVKGSRKGLAMKTDCNARYVYLNPLKGGKIAVAECARNIACSGAKPLAITNCLNFGNPYKPDVYFQFKTSVEGMGEACRAFNTPVTGGNVSFYNETSIGGERTAIYPTPTIGMIGLLDDIDTVVGSTYQHVGDAILLFGDPELSLEGSEYLVMQYDTPGQDAPDIDLRHEKNLQELLVALASKKLLHSAHDISDGGLLVALAEKAIMNTDKPLGFDIDIENAAIHPFHIQQQLFSEAQGRVLVSIAPESAKEVIEEAVLFNVPVRVIGKVTEKDAAIAINGRTALSFSNEELVEAYFNALEQALHLDEL</sequence>
<dbReference type="InterPro" id="IPR036921">
    <property type="entry name" value="PurM-like_N_sf"/>
</dbReference>
<dbReference type="NCBIfam" id="TIGR01736">
    <property type="entry name" value="FGAM_synth_II"/>
    <property type="match status" value="1"/>
</dbReference>
<dbReference type="GO" id="GO:0004642">
    <property type="term" value="F:phosphoribosylformylglycinamidine synthase activity"/>
    <property type="evidence" value="ECO:0007669"/>
    <property type="project" value="UniProtKB-UniRule"/>
</dbReference>
<dbReference type="FunFam" id="3.30.1330.10:FF:000004">
    <property type="entry name" value="Phosphoribosylformylglycinamidine synthase subunit PurL"/>
    <property type="match status" value="1"/>
</dbReference>
<feature type="domain" description="PurM-like C-terminal" evidence="10">
    <location>
        <begin position="592"/>
        <end position="735"/>
    </location>
</feature>
<dbReference type="Gene3D" id="3.90.650.10">
    <property type="entry name" value="PurM-like C-terminal domain"/>
    <property type="match status" value="2"/>
</dbReference>
<dbReference type="EMBL" id="CP001097">
    <property type="protein sequence ID" value="ACD90272.1"/>
    <property type="molecule type" value="Genomic_DNA"/>
</dbReference>
<comment type="subcellular location">
    <subcellularLocation>
        <location evidence="8">Cytoplasm</location>
    </subcellularLocation>
</comment>
<dbReference type="Proteomes" id="UP000008841">
    <property type="component" value="Chromosome"/>
</dbReference>
<evidence type="ECO:0000256" key="1">
    <source>
        <dbReference type="ARBA" id="ARBA00022490"/>
    </source>
</evidence>
<feature type="binding site" evidence="8">
    <location>
        <position position="552"/>
    </location>
    <ligand>
        <name>substrate</name>
    </ligand>
</feature>
<name>B3ECJ7_CHLL2</name>
<keyword evidence="4 8" id="KW-0547">Nucleotide-binding</keyword>
<keyword evidence="7 8" id="KW-0460">Magnesium</keyword>
<feature type="binding site" evidence="8">
    <location>
        <position position="62"/>
    </location>
    <ligand>
        <name>ATP</name>
        <dbReference type="ChEBI" id="CHEBI:30616"/>
    </ligand>
</feature>
<comment type="catalytic activity">
    <reaction evidence="8">
        <text>N(2)-formyl-N(1)-(5-phospho-beta-D-ribosyl)glycinamide + L-glutamine + ATP + H2O = 2-formamido-N(1)-(5-O-phospho-beta-D-ribosyl)acetamidine + L-glutamate + ADP + phosphate + H(+)</text>
        <dbReference type="Rhea" id="RHEA:17129"/>
        <dbReference type="ChEBI" id="CHEBI:15377"/>
        <dbReference type="ChEBI" id="CHEBI:15378"/>
        <dbReference type="ChEBI" id="CHEBI:29985"/>
        <dbReference type="ChEBI" id="CHEBI:30616"/>
        <dbReference type="ChEBI" id="CHEBI:43474"/>
        <dbReference type="ChEBI" id="CHEBI:58359"/>
        <dbReference type="ChEBI" id="CHEBI:147286"/>
        <dbReference type="ChEBI" id="CHEBI:147287"/>
        <dbReference type="ChEBI" id="CHEBI:456216"/>
        <dbReference type="EC" id="6.3.5.3"/>
    </reaction>
</comment>
<dbReference type="Pfam" id="PF18072">
    <property type="entry name" value="FGAR-AT_linker"/>
    <property type="match status" value="1"/>
</dbReference>
<dbReference type="EC" id="6.3.5.3" evidence="8"/>
<comment type="similarity">
    <text evidence="8">Belongs to the FGAMS family.</text>
</comment>
<dbReference type="STRING" id="290315.Clim_1205"/>
<feature type="binding site" evidence="8">
    <location>
        <position position="550"/>
    </location>
    <ligand>
        <name>Mg(2+)</name>
        <dbReference type="ChEBI" id="CHEBI:18420"/>
        <label>1</label>
    </ligand>
</feature>
<feature type="binding site" evidence="8">
    <location>
        <position position="128"/>
    </location>
    <ligand>
        <name>Mg(2+)</name>
        <dbReference type="ChEBI" id="CHEBI:18420"/>
        <label>2</label>
    </ligand>
</feature>
<evidence type="ECO:0000259" key="9">
    <source>
        <dbReference type="Pfam" id="PF00586"/>
    </source>
</evidence>
<feature type="domain" description="PurM-like C-terminal" evidence="10">
    <location>
        <begin position="213"/>
        <end position="370"/>
    </location>
</feature>